<evidence type="ECO:0000313" key="2">
    <source>
        <dbReference type="Proteomes" id="UP000266649"/>
    </source>
</evidence>
<dbReference type="RefSeq" id="WP_119132731.1">
    <property type="nucleotide sequence ID" value="NZ_QXXQ01000001.1"/>
</dbReference>
<proteinExistence type="predicted"/>
<protein>
    <submittedName>
        <fullName evidence="1">Uncharacterized protein</fullName>
    </submittedName>
</protein>
<dbReference type="Proteomes" id="UP000266649">
    <property type="component" value="Unassembled WGS sequence"/>
</dbReference>
<evidence type="ECO:0000313" key="1">
    <source>
        <dbReference type="EMBL" id="RID93390.1"/>
    </source>
</evidence>
<organism evidence="1 2">
    <name type="scientific">Gemmobacter lutimaris</name>
    <dbReference type="NCBI Taxonomy" id="2306023"/>
    <lineage>
        <taxon>Bacteria</taxon>
        <taxon>Pseudomonadati</taxon>
        <taxon>Pseudomonadota</taxon>
        <taxon>Alphaproteobacteria</taxon>
        <taxon>Rhodobacterales</taxon>
        <taxon>Paracoccaceae</taxon>
        <taxon>Gemmobacter</taxon>
    </lineage>
</organism>
<name>A0A398BZK2_9RHOB</name>
<dbReference type="EMBL" id="QXXQ01000001">
    <property type="protein sequence ID" value="RID93390.1"/>
    <property type="molecule type" value="Genomic_DNA"/>
</dbReference>
<reference evidence="1 2" key="1">
    <citation type="submission" date="2018-09" db="EMBL/GenBank/DDBJ databases">
        <title>Gemmobacter lutimaris sp. nov., a marine bacterium isolated from tidal flat.</title>
        <authorList>
            <person name="Lee D.W."/>
            <person name="Yoo Y."/>
            <person name="Kim J.-J."/>
            <person name="Kim B.S."/>
        </authorList>
    </citation>
    <scope>NUCLEOTIDE SEQUENCE [LARGE SCALE GENOMIC DNA]</scope>
    <source>
        <strain evidence="1 2">YJ-T1-11</strain>
    </source>
</reference>
<comment type="caution">
    <text evidence="1">The sequence shown here is derived from an EMBL/GenBank/DDBJ whole genome shotgun (WGS) entry which is preliminary data.</text>
</comment>
<gene>
    <name evidence="1" type="ORF">D2N39_00210</name>
</gene>
<dbReference type="OrthoDB" id="7876148at2"/>
<dbReference type="AlphaFoldDB" id="A0A398BZK2"/>
<keyword evidence="2" id="KW-1185">Reference proteome</keyword>
<sequence>MGVTEDLADALARDVLAAQDEMDQERFYLDVAKMLATVSPSMEEAFMTAMRVRLAERRAREYLNRRIGAFRKGPAE</sequence>
<accession>A0A398BZK2</accession>